<name>A0A2V3HXT9_9ARCH</name>
<protein>
    <recommendedName>
        <fullName evidence="3">Dephospho-CoA kinase</fullName>
    </recommendedName>
</protein>
<dbReference type="EMBL" id="PSPG01000001">
    <property type="protein sequence ID" value="PXF22541.1"/>
    <property type="molecule type" value="Genomic_DNA"/>
</dbReference>
<dbReference type="PANTHER" id="PTHR41930:SF1">
    <property type="entry name" value="DEPHOSPHO-COA KINASE"/>
    <property type="match status" value="1"/>
</dbReference>
<evidence type="ECO:0008006" key="3">
    <source>
        <dbReference type="Google" id="ProtNLM"/>
    </source>
</evidence>
<proteinExistence type="predicted"/>
<evidence type="ECO:0000313" key="2">
    <source>
        <dbReference type="Proteomes" id="UP000248161"/>
    </source>
</evidence>
<sequence length="180" mass="19751">MLLGLTGGNASGKTTIVQWFADRGVRTASCSDSIRAWLAEQGIEGSREALIEGGRELRRQGGPGILAEMLLDILRGEDAVIDSIRTPGEVEALRTRDDFILIEVRATADLRWERSQNRARSGDSADKATFMAHEKSEEVARDETGQALVATARMADLMLINEGSVEELHEDLEDFLARLP</sequence>
<organism evidence="1 2">
    <name type="scientific">Candidatus Thalassarchaeum betae</name>
    <dbReference type="NCBI Taxonomy" id="2599289"/>
    <lineage>
        <taxon>Archaea</taxon>
        <taxon>Methanobacteriati</taxon>
        <taxon>Thermoplasmatota</taxon>
        <taxon>Candidatus Poseidoniia</taxon>
        <taxon>Candidatus Poseidoniales</taxon>
        <taxon>Candidatus Thalassarchaeaceae</taxon>
        <taxon>Candidatus Thalassarchaeum</taxon>
    </lineage>
</organism>
<reference evidence="1 2" key="1">
    <citation type="journal article" date="2015" name="Nat. Commun.">
        <title>Genomic and transcriptomic evidence for scavenging of diverse organic compounds by widespread deep-sea archaea.</title>
        <authorList>
            <person name="Li M."/>
            <person name="Baker B.J."/>
            <person name="Anantharaman K."/>
            <person name="Jain S."/>
            <person name="Breier J.A."/>
            <person name="Dick G.J."/>
        </authorList>
    </citation>
    <scope>NUCLEOTIDE SEQUENCE [LARGE SCALE GENOMIC DNA]</scope>
    <source>
        <strain evidence="1">Cayman_51_deep</strain>
    </source>
</reference>
<dbReference type="Gene3D" id="3.40.50.300">
    <property type="entry name" value="P-loop containing nucleotide triphosphate hydrolases"/>
    <property type="match status" value="1"/>
</dbReference>
<accession>A0A2V3HXT9</accession>
<dbReference type="Proteomes" id="UP000248161">
    <property type="component" value="Unassembled WGS sequence"/>
</dbReference>
<comment type="caution">
    <text evidence="1">The sequence shown here is derived from an EMBL/GenBank/DDBJ whole genome shotgun (WGS) entry which is preliminary data.</text>
</comment>
<dbReference type="InterPro" id="IPR027417">
    <property type="entry name" value="P-loop_NTPase"/>
</dbReference>
<evidence type="ECO:0000313" key="1">
    <source>
        <dbReference type="EMBL" id="PXF22541.1"/>
    </source>
</evidence>
<dbReference type="PANTHER" id="PTHR41930">
    <property type="entry name" value="UPF0200 PROTEIN MJ1399"/>
    <property type="match status" value="1"/>
</dbReference>
<dbReference type="SUPFAM" id="SSF52540">
    <property type="entry name" value="P-loop containing nucleoside triphosphate hydrolases"/>
    <property type="match status" value="1"/>
</dbReference>
<dbReference type="AlphaFoldDB" id="A0A2V3HXT9"/>
<gene>
    <name evidence="1" type="ORF">CXX69_01010</name>
</gene>